<accession>A0A2I1FBS0</accession>
<evidence type="ECO:0000313" key="1">
    <source>
        <dbReference type="EMBL" id="CAB5388807.1"/>
    </source>
</evidence>
<reference evidence="3 5" key="3">
    <citation type="submission" date="2017-10" db="EMBL/GenBank/DDBJ databases">
        <title>Extensive intraspecific genome diversity in a model arbuscular mycorrhizal fungus.</title>
        <authorList>
            <person name="Chen E.C.H."/>
            <person name="Morin E."/>
            <person name="Baudet D."/>
            <person name="Noel J."/>
            <person name="Ndikumana S."/>
            <person name="Charron P."/>
            <person name="St-Onge C."/>
            <person name="Giorgi J."/>
            <person name="Grigoriev I.V."/>
            <person name="Roux C."/>
            <person name="Martin F.M."/>
            <person name="Corradi N."/>
        </authorList>
    </citation>
    <scope>NUCLEOTIDE SEQUENCE [LARGE SCALE GENOMIC DNA]</scope>
    <source>
        <strain evidence="3 5">A1</strain>
    </source>
</reference>
<reference evidence="3 5" key="4">
    <citation type="submission" date="2017-10" db="EMBL/GenBank/DDBJ databases">
        <title>Genome analyses suggest a sexual origin of heterokaryosis in a supposedly ancient asexual fungus.</title>
        <authorList>
            <person name="Corradi N."/>
            <person name="Sedzielewska K."/>
            <person name="Noel J."/>
            <person name="Charron P."/>
            <person name="Farinelli L."/>
            <person name="Marton T."/>
            <person name="Kruger M."/>
            <person name="Pelin A."/>
            <person name="Brachmann A."/>
            <person name="Corradi N."/>
        </authorList>
    </citation>
    <scope>NUCLEOTIDE SEQUENCE [LARGE SCALE GENOMIC DNA]</scope>
    <source>
        <strain evidence="3 5">A1</strain>
    </source>
</reference>
<proteinExistence type="predicted"/>
<dbReference type="VEuPathDB" id="FungiDB:FUN_005262"/>
<dbReference type="Proteomes" id="UP000684084">
    <property type="component" value="Unassembled WGS sequence"/>
</dbReference>
<dbReference type="EMBL" id="LLXH01001358">
    <property type="protein sequence ID" value="PKC59320.1"/>
    <property type="molecule type" value="Genomic_DNA"/>
</dbReference>
<evidence type="ECO:0000313" key="2">
    <source>
        <dbReference type="EMBL" id="PKC03447.1"/>
    </source>
</evidence>
<organism evidence="1 7">
    <name type="scientific">Rhizophagus irregularis</name>
    <dbReference type="NCBI Taxonomy" id="588596"/>
    <lineage>
        <taxon>Eukaryota</taxon>
        <taxon>Fungi</taxon>
        <taxon>Fungi incertae sedis</taxon>
        <taxon>Mucoromycota</taxon>
        <taxon>Glomeromycotina</taxon>
        <taxon>Glomeromycetes</taxon>
        <taxon>Glomerales</taxon>
        <taxon>Glomeraceae</taxon>
        <taxon>Rhizophagus</taxon>
    </lineage>
</organism>
<name>A0A2I1FBS0_9GLOM</name>
<dbReference type="Proteomes" id="UP000232722">
    <property type="component" value="Unassembled WGS sequence"/>
</dbReference>
<dbReference type="VEuPathDB" id="FungiDB:RhiirA1_445688"/>
<dbReference type="EMBL" id="LLXJ01001185">
    <property type="protein sequence ID" value="PKC03447.1"/>
    <property type="molecule type" value="Genomic_DNA"/>
</dbReference>
<comment type="caution">
    <text evidence="1">The sequence shown here is derived from an EMBL/GenBank/DDBJ whole genome shotgun (WGS) entry which is preliminary data.</text>
</comment>
<evidence type="ECO:0000313" key="6">
    <source>
        <dbReference type="Proteomes" id="UP000232722"/>
    </source>
</evidence>
<gene>
    <name evidence="1" type="ORF">CHRIB12_LOCUS20775</name>
    <name evidence="4" type="ORF">RhiirA1_445484</name>
    <name evidence="3" type="ORF">RhiirA1_445688</name>
    <name evidence="2" type="ORF">RhiirA5_401929</name>
</gene>
<protein>
    <submittedName>
        <fullName evidence="1">Uncharacterized protein</fullName>
    </submittedName>
</protein>
<reference evidence="2 6" key="2">
    <citation type="submission" date="2017-09" db="EMBL/GenBank/DDBJ databases">
        <title>Extensive intraspecific genome diversity in a model arbuscular mycorrhizal fungus.</title>
        <authorList>
            <person name="Chen E.C."/>
            <person name="Morin E."/>
            <person name="Beaudet D."/>
            <person name="Noel J."/>
            <person name="Ndikumana S."/>
            <person name="Charron P."/>
            <person name="St-Onge C."/>
            <person name="Giorgi J."/>
            <person name="Grigoriev I.V."/>
            <person name="Roux C."/>
            <person name="Martin F.M."/>
            <person name="Corradi N."/>
        </authorList>
    </citation>
    <scope>NUCLEOTIDE SEQUENCE [LARGE SCALE GENOMIC DNA]</scope>
    <source>
        <strain evidence="2 6">A5</strain>
    </source>
</reference>
<dbReference type="VEuPathDB" id="FungiDB:RhiirA1_445484"/>
<dbReference type="OrthoDB" id="2370932at2759"/>
<dbReference type="EMBL" id="LLXH01001477">
    <property type="protein sequence ID" value="PKC58741.1"/>
    <property type="molecule type" value="Genomic_DNA"/>
</dbReference>
<reference evidence="2 6" key="1">
    <citation type="submission" date="2016-04" db="EMBL/GenBank/DDBJ databases">
        <title>Genome analyses suggest a sexual origin of heterokaryosis in a supposedly ancient asexual fungus.</title>
        <authorList>
            <person name="Ropars J."/>
            <person name="Sedzielewska K."/>
            <person name="Noel J."/>
            <person name="Charron P."/>
            <person name="Farinelli L."/>
            <person name="Marton T."/>
            <person name="Kruger M."/>
            <person name="Pelin A."/>
            <person name="Brachmann A."/>
            <person name="Corradi N."/>
        </authorList>
    </citation>
    <scope>NUCLEOTIDE SEQUENCE [LARGE SCALE GENOMIC DNA]</scope>
    <source>
        <strain evidence="2 6">A5</strain>
    </source>
</reference>
<dbReference type="Proteomes" id="UP000232688">
    <property type="component" value="Unassembled WGS sequence"/>
</dbReference>
<evidence type="ECO:0000313" key="5">
    <source>
        <dbReference type="Proteomes" id="UP000232688"/>
    </source>
</evidence>
<dbReference type="EMBL" id="CAGKOT010000062">
    <property type="protein sequence ID" value="CAB5388807.1"/>
    <property type="molecule type" value="Genomic_DNA"/>
</dbReference>
<reference evidence="1" key="5">
    <citation type="submission" date="2020-05" db="EMBL/GenBank/DDBJ databases">
        <authorList>
            <person name="Rincon C."/>
            <person name="Sanders R I."/>
            <person name="Robbins C."/>
            <person name="Chaturvedi A."/>
        </authorList>
    </citation>
    <scope>NUCLEOTIDE SEQUENCE</scope>
    <source>
        <strain evidence="1">CHB12</strain>
    </source>
</reference>
<dbReference type="AlphaFoldDB" id="A0A2I1FBS0"/>
<dbReference type="VEuPathDB" id="FungiDB:RhiirFUN_004929"/>
<evidence type="ECO:0000313" key="4">
    <source>
        <dbReference type="EMBL" id="PKC59320.1"/>
    </source>
</evidence>
<evidence type="ECO:0000313" key="3">
    <source>
        <dbReference type="EMBL" id="PKC58741.1"/>
    </source>
</evidence>
<evidence type="ECO:0000313" key="7">
    <source>
        <dbReference type="Proteomes" id="UP000684084"/>
    </source>
</evidence>
<sequence length="185" mass="20044">MSRKSNVTKKQRSPSLAQEISEEFICLSEMNPEPLPGKLLLEPATVLAKKPASKWKEQDVKPLADILAGRVAIDGTGENQQGAQALGMISADLTEFALSHPKIRSIIDPIYVIVDLTTCKNAPPNINNYPPPGSPHVALVIFPGTNHVFSFNNESSAQHFVGWLQGSTPGIRVLVFHTGHAAVIY</sequence>